<gene>
    <name evidence="2" type="ORF">NBH00_08760</name>
</gene>
<feature type="region of interest" description="Disordered" evidence="1">
    <location>
        <begin position="153"/>
        <end position="173"/>
    </location>
</feature>
<organism evidence="2 3">
    <name type="scientific">Paraconexibacter antarcticus</name>
    <dbReference type="NCBI Taxonomy" id="2949664"/>
    <lineage>
        <taxon>Bacteria</taxon>
        <taxon>Bacillati</taxon>
        <taxon>Actinomycetota</taxon>
        <taxon>Thermoleophilia</taxon>
        <taxon>Solirubrobacterales</taxon>
        <taxon>Paraconexibacteraceae</taxon>
        <taxon>Paraconexibacter</taxon>
    </lineage>
</organism>
<evidence type="ECO:0008006" key="4">
    <source>
        <dbReference type="Google" id="ProtNLM"/>
    </source>
</evidence>
<proteinExistence type="predicted"/>
<evidence type="ECO:0000256" key="1">
    <source>
        <dbReference type="SAM" id="MobiDB-lite"/>
    </source>
</evidence>
<name>A0ABY5E093_9ACTN</name>
<accession>A0ABY5E093</accession>
<dbReference type="EMBL" id="CP098502">
    <property type="protein sequence ID" value="UTI66282.1"/>
    <property type="molecule type" value="Genomic_DNA"/>
</dbReference>
<dbReference type="Proteomes" id="UP001056035">
    <property type="component" value="Chromosome"/>
</dbReference>
<sequence>MLKGQDIVVLVQLLSAPLGWTMRELGEGLGLAPGPVHRSLARLADSGLYDAGRRRVIAGAAEEFLIHGLRYVFPARPQGEVRGVPTAWAAAPLRELLASSDPLPPVWPAPDGTVRGLALEPLHPAALLAARADPLTGERLALLDALRAGDPRTRGVAADQLRKRLDPTPVSPA</sequence>
<evidence type="ECO:0000313" key="2">
    <source>
        <dbReference type="EMBL" id="UTI66282.1"/>
    </source>
</evidence>
<evidence type="ECO:0000313" key="3">
    <source>
        <dbReference type="Proteomes" id="UP001056035"/>
    </source>
</evidence>
<keyword evidence="3" id="KW-1185">Reference proteome</keyword>
<dbReference type="RefSeq" id="WP_254572953.1">
    <property type="nucleotide sequence ID" value="NZ_CP098502.1"/>
</dbReference>
<reference evidence="2 3" key="1">
    <citation type="submission" date="2022-06" db="EMBL/GenBank/DDBJ databases">
        <title>Paraconexibacter antarcticus.</title>
        <authorList>
            <person name="Kim C.S."/>
        </authorList>
    </citation>
    <scope>NUCLEOTIDE SEQUENCE [LARGE SCALE GENOMIC DNA]</scope>
    <source>
        <strain evidence="2 3">02-257</strain>
    </source>
</reference>
<protein>
    <recommendedName>
        <fullName evidence="4">MarR family transcriptional regulator</fullName>
    </recommendedName>
</protein>